<feature type="domain" description="Putative plant transposon protein" evidence="1">
    <location>
        <begin position="21"/>
        <end position="183"/>
    </location>
</feature>
<evidence type="ECO:0000313" key="2">
    <source>
        <dbReference type="EMBL" id="KOM54825.1"/>
    </source>
</evidence>
<evidence type="ECO:0000313" key="3">
    <source>
        <dbReference type="Proteomes" id="UP000053144"/>
    </source>
</evidence>
<organism evidence="2 3">
    <name type="scientific">Phaseolus angularis</name>
    <name type="common">Azuki bean</name>
    <name type="synonym">Vigna angularis</name>
    <dbReference type="NCBI Taxonomy" id="3914"/>
    <lineage>
        <taxon>Eukaryota</taxon>
        <taxon>Viridiplantae</taxon>
        <taxon>Streptophyta</taxon>
        <taxon>Embryophyta</taxon>
        <taxon>Tracheophyta</taxon>
        <taxon>Spermatophyta</taxon>
        <taxon>Magnoliopsida</taxon>
        <taxon>eudicotyledons</taxon>
        <taxon>Gunneridae</taxon>
        <taxon>Pentapetalae</taxon>
        <taxon>rosids</taxon>
        <taxon>fabids</taxon>
        <taxon>Fabales</taxon>
        <taxon>Fabaceae</taxon>
        <taxon>Papilionoideae</taxon>
        <taxon>50 kb inversion clade</taxon>
        <taxon>NPAAA clade</taxon>
        <taxon>indigoferoid/millettioid clade</taxon>
        <taxon>Phaseoleae</taxon>
        <taxon>Vigna</taxon>
    </lineage>
</organism>
<dbReference type="Gramene" id="KOM54825">
    <property type="protein sequence ID" value="KOM54825"/>
    <property type="gene ID" value="LR48_Vigan10g071700"/>
</dbReference>
<name>A0A0L9VIC8_PHAAN</name>
<proteinExistence type="predicted"/>
<dbReference type="Proteomes" id="UP000053144">
    <property type="component" value="Chromosome 10"/>
</dbReference>
<accession>A0A0L9VIC8</accession>
<sequence length="247" mass="28617">MERKVAIIPSLAPQFERELDRRNWRNVASYPTPANIVVVEEFYTNVRAMGGEKETYMSYVRGKKIFFNDYTVNPFLGTNWDGEQCQFALSMEEGVYFDEAEWVLCVLGGHFQRNRQGAPIHLRRCYLTALAKYWMAFTHANIQPCSHVSDITTHRAIFLFYVLRGLNINIGQVIADEIQNSTKLQELMCPHHHWSGFKVNLMKEVKKDKDGIRKELKNCKRREAASTAQRQFIAERHSRTHVGSAEG</sequence>
<dbReference type="Pfam" id="PF20167">
    <property type="entry name" value="Transposase_32"/>
    <property type="match status" value="1"/>
</dbReference>
<dbReference type="InterPro" id="IPR046796">
    <property type="entry name" value="Transposase_32_dom"/>
</dbReference>
<reference evidence="3" key="1">
    <citation type="journal article" date="2015" name="Proc. Natl. Acad. Sci. U.S.A.">
        <title>Genome sequencing of adzuki bean (Vigna angularis) provides insight into high starch and low fat accumulation and domestication.</title>
        <authorList>
            <person name="Yang K."/>
            <person name="Tian Z."/>
            <person name="Chen C."/>
            <person name="Luo L."/>
            <person name="Zhao B."/>
            <person name="Wang Z."/>
            <person name="Yu L."/>
            <person name="Li Y."/>
            <person name="Sun Y."/>
            <person name="Li W."/>
            <person name="Chen Y."/>
            <person name="Li Y."/>
            <person name="Zhang Y."/>
            <person name="Ai D."/>
            <person name="Zhao J."/>
            <person name="Shang C."/>
            <person name="Ma Y."/>
            <person name="Wu B."/>
            <person name="Wang M."/>
            <person name="Gao L."/>
            <person name="Sun D."/>
            <person name="Zhang P."/>
            <person name="Guo F."/>
            <person name="Wang W."/>
            <person name="Li Y."/>
            <person name="Wang J."/>
            <person name="Varshney R.K."/>
            <person name="Wang J."/>
            <person name="Ling H.Q."/>
            <person name="Wan P."/>
        </authorList>
    </citation>
    <scope>NUCLEOTIDE SEQUENCE</scope>
    <source>
        <strain evidence="3">cv. Jingnong 6</strain>
    </source>
</reference>
<gene>
    <name evidence="2" type="ORF">LR48_Vigan10g071700</name>
</gene>
<dbReference type="AlphaFoldDB" id="A0A0L9VIC8"/>
<evidence type="ECO:0000259" key="1">
    <source>
        <dbReference type="Pfam" id="PF20167"/>
    </source>
</evidence>
<dbReference type="EMBL" id="CM003380">
    <property type="protein sequence ID" value="KOM54825.1"/>
    <property type="molecule type" value="Genomic_DNA"/>
</dbReference>
<protein>
    <recommendedName>
        <fullName evidence="1">Putative plant transposon protein domain-containing protein</fullName>
    </recommendedName>
</protein>